<accession>A0A2G1VPN6</accession>
<organism evidence="1 2">
    <name type="scientific">Leeuwenhoekiella nanhaiensis</name>
    <dbReference type="NCBI Taxonomy" id="1655491"/>
    <lineage>
        <taxon>Bacteria</taxon>
        <taxon>Pseudomonadati</taxon>
        <taxon>Bacteroidota</taxon>
        <taxon>Flavobacteriia</taxon>
        <taxon>Flavobacteriales</taxon>
        <taxon>Flavobacteriaceae</taxon>
        <taxon>Leeuwenhoekiella</taxon>
    </lineage>
</organism>
<gene>
    <name evidence="1" type="ORF">CJ305_12975</name>
</gene>
<comment type="caution">
    <text evidence="1">The sequence shown here is derived from an EMBL/GenBank/DDBJ whole genome shotgun (WGS) entry which is preliminary data.</text>
</comment>
<reference evidence="1 2" key="1">
    <citation type="submission" date="2017-08" db="EMBL/GenBank/DDBJ databases">
        <title>The whole genome shortgun sequences of strain Leeuwenhoekiella nanhaiensis G18 from the South China Sea.</title>
        <authorList>
            <person name="Liu Q."/>
        </authorList>
    </citation>
    <scope>NUCLEOTIDE SEQUENCE [LARGE SCALE GENOMIC DNA]</scope>
    <source>
        <strain evidence="1 2">G18</strain>
    </source>
</reference>
<protein>
    <submittedName>
        <fullName evidence="1">Uncharacterized protein</fullName>
    </submittedName>
</protein>
<name>A0A2G1VPN6_9FLAO</name>
<sequence length="97" mass="11250">MFLKNKSKPLAPQRGDNFTLKKLHRSTEIKELPFEGRLEGCKSLKTKKISAEVCAECVEVRNQHYKISAEARAECGEVRNQHYKISAFAEMKKKYYL</sequence>
<dbReference type="AlphaFoldDB" id="A0A2G1VPN6"/>
<dbReference type="Proteomes" id="UP000229433">
    <property type="component" value="Unassembled WGS sequence"/>
</dbReference>
<evidence type="ECO:0000313" key="2">
    <source>
        <dbReference type="Proteomes" id="UP000229433"/>
    </source>
</evidence>
<keyword evidence="2" id="KW-1185">Reference proteome</keyword>
<evidence type="ECO:0000313" key="1">
    <source>
        <dbReference type="EMBL" id="PHQ28727.1"/>
    </source>
</evidence>
<proteinExistence type="predicted"/>
<dbReference type="EMBL" id="NQXA01000011">
    <property type="protein sequence ID" value="PHQ28727.1"/>
    <property type="molecule type" value="Genomic_DNA"/>
</dbReference>